<feature type="region of interest" description="Disordered" evidence="3">
    <location>
        <begin position="456"/>
        <end position="481"/>
    </location>
</feature>
<reference evidence="5" key="2">
    <citation type="submission" date="2020-05" db="UniProtKB">
        <authorList>
            <consortium name="EnsemblMetazoa"/>
        </authorList>
    </citation>
    <scope>IDENTIFICATION</scope>
    <source>
        <strain evidence="5">JHB</strain>
    </source>
</reference>
<evidence type="ECO:0000313" key="5">
    <source>
        <dbReference type="EnsemblMetazoa" id="CPIJ014021-PA"/>
    </source>
</evidence>
<keyword evidence="1" id="KW-0238">DNA-binding</keyword>
<proteinExistence type="predicted"/>
<evidence type="ECO:0000256" key="2">
    <source>
        <dbReference type="ARBA" id="ARBA00023242"/>
    </source>
</evidence>
<feature type="compositionally biased region" description="Low complexity" evidence="3">
    <location>
        <begin position="293"/>
        <end position="308"/>
    </location>
</feature>
<feature type="compositionally biased region" description="Polar residues" evidence="3">
    <location>
        <begin position="81"/>
        <end position="95"/>
    </location>
</feature>
<dbReference type="VEuPathDB" id="VectorBase:CQUJHB014452"/>
<keyword evidence="6" id="KW-1185">Reference proteome</keyword>
<dbReference type="InterPro" id="IPR055315">
    <property type="entry name" value="Cramped-like"/>
</dbReference>
<gene>
    <name evidence="5" type="primary">6046909</name>
    <name evidence="4" type="ORF">CpipJ_CPIJ014021</name>
</gene>
<dbReference type="VEuPathDB" id="VectorBase:CPIJ014021"/>
<sequence>MVFKSPNASNESLDLAKDIELNSDGECPSVVKFHPLLGGAVSDTSLDGAGPDLKSPESNDSLRLVAGVSKIKLELEAGATGDNSNDGNGSESEPTMTVLAKQEEGSGEDLIKTTVKRKDSKEKCGKRKDSKSGSMTGLSSLHFRPLISEETIQRVREGWTMRNVGDLTVGDLYIMFGEENRLQLEYGWVLPREVKTEQVDGLNGVDVLDGVQEVALTNGTNGIEDGGGMMNDTIVLSGRLKQLLQIANLSEKTGKRRCPCGHVCDRKNKQNHDQLTSASSSSDNLLFKTPKVPNRNGNAANAGPANCNLVPSPHTAYKQTRWFRMRVNRHQLPSHRVMLGGGGSGHYLAAGRHNNNNSPKSSSSNGSASPSSGYQSATSSGSNGSTRSSGASSIRRPDDDSLTKLLEDKITSYQSGGSKKSRCAKLPPSGGDESSSLSLFDISLPSTSSSLLADLMGSETRTTEEEERGGEEGAGSNITTISTTKILRESADGGELVETDINDISLSSFLGHLDAVYESEAAVTARRRDGDVSSRSTHSLLV</sequence>
<name>B0X316_CULQU</name>
<dbReference type="GO" id="GO:0003677">
    <property type="term" value="F:DNA binding"/>
    <property type="evidence" value="ECO:0007669"/>
    <property type="project" value="UniProtKB-KW"/>
</dbReference>
<dbReference type="GO" id="GO:0003682">
    <property type="term" value="F:chromatin binding"/>
    <property type="evidence" value="ECO:0007669"/>
    <property type="project" value="InterPro"/>
</dbReference>
<keyword evidence="2" id="KW-0539">Nucleus</keyword>
<dbReference type="Proteomes" id="UP000002320">
    <property type="component" value="Unassembled WGS sequence"/>
</dbReference>
<dbReference type="EMBL" id="DS232305">
    <property type="protein sequence ID" value="EDS39518.1"/>
    <property type="molecule type" value="Genomic_DNA"/>
</dbReference>
<dbReference type="PANTHER" id="PTHR21677:SF1">
    <property type="entry name" value="PROTEIN CRAMPED-LIKE"/>
    <property type="match status" value="1"/>
</dbReference>
<evidence type="ECO:0000256" key="1">
    <source>
        <dbReference type="ARBA" id="ARBA00023125"/>
    </source>
</evidence>
<feature type="region of interest" description="Disordered" evidence="3">
    <location>
        <begin position="266"/>
        <end position="312"/>
    </location>
</feature>
<feature type="region of interest" description="Disordered" evidence="3">
    <location>
        <begin position="335"/>
        <end position="438"/>
    </location>
</feature>
<feature type="region of interest" description="Disordered" evidence="3">
    <location>
        <begin position="76"/>
        <end position="138"/>
    </location>
</feature>
<reference evidence="4" key="1">
    <citation type="submission" date="2007-03" db="EMBL/GenBank/DDBJ databases">
        <title>Annotation of Culex pipiens quinquefasciatus.</title>
        <authorList>
            <consortium name="The Broad Institute Genome Sequencing Platform"/>
            <person name="Atkinson P.W."/>
            <person name="Hemingway J."/>
            <person name="Christensen B.M."/>
            <person name="Higgs S."/>
            <person name="Kodira C."/>
            <person name="Hannick L."/>
            <person name="Megy K."/>
            <person name="O'Leary S."/>
            <person name="Pearson M."/>
            <person name="Haas B.J."/>
            <person name="Mauceli E."/>
            <person name="Wortman J.R."/>
            <person name="Lee N.H."/>
            <person name="Guigo R."/>
            <person name="Stanke M."/>
            <person name="Alvarado L."/>
            <person name="Amedeo P."/>
            <person name="Antoine C.H."/>
            <person name="Arensburger P."/>
            <person name="Bidwell S.L."/>
            <person name="Crawford M."/>
            <person name="Camaro F."/>
            <person name="Devon K."/>
            <person name="Engels R."/>
            <person name="Hammond M."/>
            <person name="Howarth C."/>
            <person name="Koehrsen M."/>
            <person name="Lawson D."/>
            <person name="Montgomery P."/>
            <person name="Nene V."/>
            <person name="Nusbaum C."/>
            <person name="Puiu D."/>
            <person name="Romero-Severson J."/>
            <person name="Severson D.W."/>
            <person name="Shumway M."/>
            <person name="Sisk P."/>
            <person name="Stolte C."/>
            <person name="Zeng Q."/>
            <person name="Eisenstadt E."/>
            <person name="Fraser-Liggett C."/>
            <person name="Strausberg R."/>
            <person name="Galagan J."/>
            <person name="Birren B."/>
            <person name="Collins F.H."/>
        </authorList>
    </citation>
    <scope>NUCLEOTIDE SEQUENCE [LARGE SCALE GENOMIC DNA]</scope>
    <source>
        <strain evidence="4">JHB</strain>
    </source>
</reference>
<dbReference type="OrthoDB" id="515799at2759"/>
<feature type="compositionally biased region" description="Basic and acidic residues" evidence="3">
    <location>
        <begin position="395"/>
        <end position="410"/>
    </location>
</feature>
<dbReference type="GO" id="GO:0007389">
    <property type="term" value="P:pattern specification process"/>
    <property type="evidence" value="ECO:0007669"/>
    <property type="project" value="TreeGrafter"/>
</dbReference>
<dbReference type="GO" id="GO:0005634">
    <property type="term" value="C:nucleus"/>
    <property type="evidence" value="ECO:0007669"/>
    <property type="project" value="TreeGrafter"/>
</dbReference>
<organism>
    <name type="scientific">Culex quinquefasciatus</name>
    <name type="common">Southern house mosquito</name>
    <name type="synonym">Culex pungens</name>
    <dbReference type="NCBI Taxonomy" id="7176"/>
    <lineage>
        <taxon>Eukaryota</taxon>
        <taxon>Metazoa</taxon>
        <taxon>Ecdysozoa</taxon>
        <taxon>Arthropoda</taxon>
        <taxon>Hexapoda</taxon>
        <taxon>Insecta</taxon>
        <taxon>Pterygota</taxon>
        <taxon>Neoptera</taxon>
        <taxon>Endopterygota</taxon>
        <taxon>Diptera</taxon>
        <taxon>Nematocera</taxon>
        <taxon>Culicoidea</taxon>
        <taxon>Culicidae</taxon>
        <taxon>Culicinae</taxon>
        <taxon>Culicini</taxon>
        <taxon>Culex</taxon>
        <taxon>Culex</taxon>
    </lineage>
</organism>
<evidence type="ECO:0000313" key="6">
    <source>
        <dbReference type="Proteomes" id="UP000002320"/>
    </source>
</evidence>
<dbReference type="EnsemblMetazoa" id="CPIJ014021-RA">
    <property type="protein sequence ID" value="CPIJ014021-PA"/>
    <property type="gene ID" value="CPIJ014021"/>
</dbReference>
<dbReference type="KEGG" id="cqu:CpipJ_CPIJ014021"/>
<dbReference type="HOGENOM" id="CLU_502748_0_0_1"/>
<dbReference type="eggNOG" id="KOG4468">
    <property type="taxonomic scope" value="Eukaryota"/>
</dbReference>
<evidence type="ECO:0000256" key="3">
    <source>
        <dbReference type="SAM" id="MobiDB-lite"/>
    </source>
</evidence>
<accession>B0X316</accession>
<protein>
    <submittedName>
        <fullName evidence="4 5">Cramped protein</fullName>
    </submittedName>
</protein>
<feature type="compositionally biased region" description="Low complexity" evidence="3">
    <location>
        <begin position="354"/>
        <end position="393"/>
    </location>
</feature>
<feature type="compositionally biased region" description="Polar residues" evidence="3">
    <location>
        <begin position="273"/>
        <end position="284"/>
    </location>
</feature>
<dbReference type="PANTHER" id="PTHR21677">
    <property type="entry name" value="CRAMPED PROTEIN"/>
    <property type="match status" value="1"/>
</dbReference>
<dbReference type="AlphaFoldDB" id="B0X316"/>
<evidence type="ECO:0000313" key="4">
    <source>
        <dbReference type="EMBL" id="EDS39518.1"/>
    </source>
</evidence>
<dbReference type="InParanoid" id="B0X316"/>